<comment type="caution">
    <text evidence="3">The sequence shown here is derived from an EMBL/GenBank/DDBJ whole genome shotgun (WGS) entry which is preliminary data.</text>
</comment>
<organism evidence="3 4">
    <name type="scientific">Microbacterium binotii</name>
    <dbReference type="NCBI Taxonomy" id="462710"/>
    <lineage>
        <taxon>Bacteria</taxon>
        <taxon>Bacillati</taxon>
        <taxon>Actinomycetota</taxon>
        <taxon>Actinomycetes</taxon>
        <taxon>Micrococcales</taxon>
        <taxon>Microbacteriaceae</taxon>
        <taxon>Microbacterium</taxon>
    </lineage>
</organism>
<sequence length="143" mass="15273">MTDAAVRGRRRTLLLAVATAAYLVVLARLTLVADDAAGTGGILKAWAEAFGAMPLTRWITFDLLEFTANIVLFVPAGLLGALWLGRRWWLAIPIGLAITAGIETTQHLAIAGRVADVRDLVSNTVGTALGALAIAAMRRIRRR</sequence>
<dbReference type="EMBL" id="BAAARI010000015">
    <property type="protein sequence ID" value="GAA2584165.1"/>
    <property type="molecule type" value="Genomic_DNA"/>
</dbReference>
<proteinExistence type="predicted"/>
<feature type="transmembrane region" description="Helical" evidence="1">
    <location>
        <begin position="12"/>
        <end position="31"/>
    </location>
</feature>
<feature type="transmembrane region" description="Helical" evidence="1">
    <location>
        <begin position="63"/>
        <end position="84"/>
    </location>
</feature>
<evidence type="ECO:0000256" key="1">
    <source>
        <dbReference type="SAM" id="Phobius"/>
    </source>
</evidence>
<dbReference type="Pfam" id="PF04892">
    <property type="entry name" value="VanZ"/>
    <property type="match status" value="1"/>
</dbReference>
<gene>
    <name evidence="3" type="ORF">GCM10009862_24070</name>
</gene>
<keyword evidence="1" id="KW-0472">Membrane</keyword>
<evidence type="ECO:0000313" key="3">
    <source>
        <dbReference type="EMBL" id="GAA2584165.1"/>
    </source>
</evidence>
<protein>
    <recommendedName>
        <fullName evidence="2">VanZ-like domain-containing protein</fullName>
    </recommendedName>
</protein>
<name>A0ABN3PH58_9MICO</name>
<feature type="domain" description="VanZ-like" evidence="2">
    <location>
        <begin position="58"/>
        <end position="135"/>
    </location>
</feature>
<evidence type="ECO:0000259" key="2">
    <source>
        <dbReference type="Pfam" id="PF04892"/>
    </source>
</evidence>
<keyword evidence="4" id="KW-1185">Reference proteome</keyword>
<dbReference type="RefSeq" id="WP_344229820.1">
    <property type="nucleotide sequence ID" value="NZ_BAAARI010000015.1"/>
</dbReference>
<keyword evidence="1" id="KW-1133">Transmembrane helix</keyword>
<dbReference type="InterPro" id="IPR006976">
    <property type="entry name" value="VanZ-like"/>
</dbReference>
<dbReference type="Proteomes" id="UP001500274">
    <property type="component" value="Unassembled WGS sequence"/>
</dbReference>
<accession>A0ABN3PH58</accession>
<keyword evidence="1" id="KW-0812">Transmembrane</keyword>
<reference evidence="3 4" key="1">
    <citation type="journal article" date="2019" name="Int. J. Syst. Evol. Microbiol.">
        <title>The Global Catalogue of Microorganisms (GCM) 10K type strain sequencing project: providing services to taxonomists for standard genome sequencing and annotation.</title>
        <authorList>
            <consortium name="The Broad Institute Genomics Platform"/>
            <consortium name="The Broad Institute Genome Sequencing Center for Infectious Disease"/>
            <person name="Wu L."/>
            <person name="Ma J."/>
        </authorList>
    </citation>
    <scope>NUCLEOTIDE SEQUENCE [LARGE SCALE GENOMIC DNA]</scope>
    <source>
        <strain evidence="3 4">JCM 16365</strain>
    </source>
</reference>
<feature type="transmembrane region" description="Helical" evidence="1">
    <location>
        <begin position="120"/>
        <end position="137"/>
    </location>
</feature>
<feature type="transmembrane region" description="Helical" evidence="1">
    <location>
        <begin position="89"/>
        <end position="108"/>
    </location>
</feature>
<evidence type="ECO:0000313" key="4">
    <source>
        <dbReference type="Proteomes" id="UP001500274"/>
    </source>
</evidence>